<evidence type="ECO:0000313" key="3">
    <source>
        <dbReference type="Proteomes" id="UP000004184"/>
    </source>
</evidence>
<proteinExistence type="predicted"/>
<dbReference type="AlphaFoldDB" id="D9WYT4"/>
<dbReference type="InterPro" id="IPR038670">
    <property type="entry name" value="HslJ-like_sf"/>
</dbReference>
<gene>
    <name evidence="2" type="ORF">SSQG_03731</name>
</gene>
<feature type="domain" description="DUF306" evidence="1">
    <location>
        <begin position="46"/>
        <end position="150"/>
    </location>
</feature>
<dbReference type="PANTHER" id="PTHR35535">
    <property type="entry name" value="HEAT SHOCK PROTEIN HSLJ"/>
    <property type="match status" value="1"/>
</dbReference>
<reference evidence="3" key="1">
    <citation type="submission" date="2009-02" db="EMBL/GenBank/DDBJ databases">
        <title>Annotation of Streptomyces viridochromogenes strain DSM 40736.</title>
        <authorList>
            <consortium name="The Broad Institute Genome Sequencing Platform"/>
            <consortium name="Broad Institute Microbial Sequencing Center"/>
            <person name="Fischbach M."/>
            <person name="Godfrey P."/>
            <person name="Ward D."/>
            <person name="Young S."/>
            <person name="Zeng Q."/>
            <person name="Koehrsen M."/>
            <person name="Alvarado L."/>
            <person name="Berlin A.M."/>
            <person name="Bochicchio J."/>
            <person name="Borenstein D."/>
            <person name="Chapman S.B."/>
            <person name="Chen Z."/>
            <person name="Engels R."/>
            <person name="Freedman E."/>
            <person name="Gellesch M."/>
            <person name="Goldberg J."/>
            <person name="Griggs A."/>
            <person name="Gujja S."/>
            <person name="Heilman E.R."/>
            <person name="Heiman D.I."/>
            <person name="Hepburn T.A."/>
            <person name="Howarth C."/>
            <person name="Jen D."/>
            <person name="Larson L."/>
            <person name="Lewis B."/>
            <person name="Mehta T."/>
            <person name="Park D."/>
            <person name="Pearson M."/>
            <person name="Richards J."/>
            <person name="Roberts A."/>
            <person name="Saif S."/>
            <person name="Shea T.D."/>
            <person name="Shenoy N."/>
            <person name="Sisk P."/>
            <person name="Stolte C."/>
            <person name="Sykes S.N."/>
            <person name="Thomson T."/>
            <person name="Walk T."/>
            <person name="White J."/>
            <person name="Yandava C."/>
            <person name="Straight P."/>
            <person name="Clardy J."/>
            <person name="Hung D."/>
            <person name="Kolter R."/>
            <person name="Mekalanos J."/>
            <person name="Walker S."/>
            <person name="Walsh C.T."/>
            <person name="Wieland-Brown L.C."/>
            <person name="Haas B."/>
            <person name="Nusbaum C."/>
            <person name="Birren B."/>
        </authorList>
    </citation>
    <scope>NUCLEOTIDE SEQUENCE [LARGE SCALE GENOMIC DNA]</scope>
    <source>
        <strain evidence="3">DSM 40736 / JCM 4977 / BCRC 1201 / Tue 494</strain>
    </source>
</reference>
<dbReference type="STRING" id="591159.SSQG_03731"/>
<dbReference type="InterPro" id="IPR053147">
    <property type="entry name" value="Hsp_HslJ-like"/>
</dbReference>
<dbReference type="Pfam" id="PF03724">
    <property type="entry name" value="META"/>
    <property type="match status" value="2"/>
</dbReference>
<keyword evidence="3" id="KW-1185">Reference proteome</keyword>
<dbReference type="InterPro" id="IPR005184">
    <property type="entry name" value="DUF306_Meta_HslJ"/>
</dbReference>
<feature type="domain" description="DUF306" evidence="1">
    <location>
        <begin position="159"/>
        <end position="257"/>
    </location>
</feature>
<dbReference type="Proteomes" id="UP000004184">
    <property type="component" value="Unassembled WGS sequence"/>
</dbReference>
<protein>
    <submittedName>
        <fullName evidence="2">Lipoprotein</fullName>
    </submittedName>
</protein>
<accession>D9WYT4</accession>
<dbReference type="EMBL" id="GG657757">
    <property type="protein sequence ID" value="EFL33213.1"/>
    <property type="molecule type" value="Genomic_DNA"/>
</dbReference>
<organism evidence="2 3">
    <name type="scientific">Streptomyces viridochromogenes (strain DSM 40736 / JCM 4977 / BCRC 1201 / Tue 494)</name>
    <dbReference type="NCBI Taxonomy" id="591159"/>
    <lineage>
        <taxon>Bacteria</taxon>
        <taxon>Bacillati</taxon>
        <taxon>Actinomycetota</taxon>
        <taxon>Actinomycetes</taxon>
        <taxon>Kitasatosporales</taxon>
        <taxon>Streptomycetaceae</taxon>
        <taxon>Streptomyces</taxon>
    </lineage>
</organism>
<sequence length="263" mass="28092">MPRRSGMDRQKQRITLTAAAMLVPLVAACGSEKADGGSASVGAGKPVTGVRWNVDSVTADGRTQKAPTGAHMTIDKGRAEGSFGCNNFGAEATVDGDRVRLSKTRATEMACENKPMEFEATLARTLSDQEFRARVAGDRLTLTTERGDTVRLTKAGDTPLSGTRWTVTTPRTDGRAHLTFDAKKGTVSGSLGCNKVNAQATVRDGDITLGPPATTRMMCEDSLMADEKTLLRLFDGKLKYEVDHHTLTLTSQNGTSVRAVAEQ</sequence>
<dbReference type="Gene3D" id="2.40.128.270">
    <property type="match status" value="2"/>
</dbReference>
<dbReference type="PANTHER" id="PTHR35535:SF2">
    <property type="entry name" value="DUF306 DOMAIN-CONTAINING PROTEIN"/>
    <property type="match status" value="1"/>
</dbReference>
<name>D9WYT4_STRVT</name>
<evidence type="ECO:0000313" key="2">
    <source>
        <dbReference type="EMBL" id="EFL33213.1"/>
    </source>
</evidence>
<evidence type="ECO:0000259" key="1">
    <source>
        <dbReference type="Pfam" id="PF03724"/>
    </source>
</evidence>
<keyword evidence="2" id="KW-0449">Lipoprotein</keyword>
<dbReference type="PROSITE" id="PS51257">
    <property type="entry name" value="PROKAR_LIPOPROTEIN"/>
    <property type="match status" value="1"/>
</dbReference>
<dbReference type="eggNOG" id="COG3187">
    <property type="taxonomic scope" value="Bacteria"/>
</dbReference>
<dbReference type="HOGENOM" id="CLU_058026_1_1_11"/>